<evidence type="ECO:0000256" key="2">
    <source>
        <dbReference type="ARBA" id="ARBA00012418"/>
    </source>
</evidence>
<dbReference type="GO" id="GO:0000428">
    <property type="term" value="C:DNA-directed RNA polymerase complex"/>
    <property type="evidence" value="ECO:0007669"/>
    <property type="project" value="UniProtKB-KW"/>
</dbReference>
<keyword evidence="5 10" id="KW-0808">Transferase</keyword>
<keyword evidence="4 10" id="KW-0240">DNA-directed RNA polymerase</keyword>
<dbReference type="Gene3D" id="3.90.940.10">
    <property type="match status" value="1"/>
</dbReference>
<dbReference type="EC" id="2.7.7.6" evidence="2 10"/>
<evidence type="ECO:0000313" key="13">
    <source>
        <dbReference type="Proteomes" id="UP000474676"/>
    </source>
</evidence>
<dbReference type="Pfam" id="PF01192">
    <property type="entry name" value="RNA_pol_Rpb6"/>
    <property type="match status" value="1"/>
</dbReference>
<feature type="region of interest" description="Disordered" evidence="11">
    <location>
        <begin position="64"/>
        <end position="111"/>
    </location>
</feature>
<gene>
    <name evidence="10" type="primary">rpoZ</name>
    <name evidence="12" type="ORF">FYJ64_05000</name>
</gene>
<dbReference type="InterPro" id="IPR003716">
    <property type="entry name" value="DNA-dir_RNA_pol_omega"/>
</dbReference>
<evidence type="ECO:0000256" key="11">
    <source>
        <dbReference type="SAM" id="MobiDB-lite"/>
    </source>
</evidence>
<dbReference type="AlphaFoldDB" id="A0A6L5Y722"/>
<organism evidence="12 13">
    <name type="scientific">Hornefia butyriciproducens</name>
    <dbReference type="NCBI Taxonomy" id="2652293"/>
    <lineage>
        <taxon>Bacteria</taxon>
        <taxon>Bacillati</taxon>
        <taxon>Bacillota</taxon>
        <taxon>Clostridia</taxon>
        <taxon>Peptostreptococcales</taxon>
        <taxon>Anaerovoracaceae</taxon>
        <taxon>Hornefia</taxon>
    </lineage>
</organism>
<dbReference type="HAMAP" id="MF_00366">
    <property type="entry name" value="RNApol_bact_RpoZ"/>
    <property type="match status" value="1"/>
</dbReference>
<comment type="similarity">
    <text evidence="1 10">Belongs to the RNA polymerase subunit omega family.</text>
</comment>
<dbReference type="GO" id="GO:0003899">
    <property type="term" value="F:DNA-directed RNA polymerase activity"/>
    <property type="evidence" value="ECO:0007669"/>
    <property type="project" value="UniProtKB-UniRule"/>
</dbReference>
<dbReference type="GO" id="GO:0006351">
    <property type="term" value="P:DNA-templated transcription"/>
    <property type="evidence" value="ECO:0007669"/>
    <property type="project" value="UniProtKB-UniRule"/>
</dbReference>
<dbReference type="GO" id="GO:0003677">
    <property type="term" value="F:DNA binding"/>
    <property type="evidence" value="ECO:0007669"/>
    <property type="project" value="UniProtKB-UniRule"/>
</dbReference>
<evidence type="ECO:0000256" key="7">
    <source>
        <dbReference type="ARBA" id="ARBA00023163"/>
    </source>
</evidence>
<dbReference type="SUPFAM" id="SSF63562">
    <property type="entry name" value="RPB6/omega subunit-like"/>
    <property type="match status" value="1"/>
</dbReference>
<comment type="subunit">
    <text evidence="10">The RNAP catalytic core consists of 2 alpha, 1 beta, 1 beta' and 1 omega subunit. When a sigma factor is associated with the core the holoenzyme is formed, which can initiate transcription.</text>
</comment>
<reference evidence="12 13" key="1">
    <citation type="submission" date="2019-08" db="EMBL/GenBank/DDBJ databases">
        <title>In-depth cultivation of the pig gut microbiome towards novel bacterial diversity and tailored functional studies.</title>
        <authorList>
            <person name="Wylensek D."/>
            <person name="Hitch T.C.A."/>
            <person name="Clavel T."/>
        </authorList>
    </citation>
    <scope>NUCLEOTIDE SEQUENCE [LARGE SCALE GENOMIC DNA]</scope>
    <source>
        <strain evidence="12 13">WCA-MUC-591-APC-3H</strain>
    </source>
</reference>
<dbReference type="Proteomes" id="UP000474676">
    <property type="component" value="Unassembled WGS sequence"/>
</dbReference>
<evidence type="ECO:0000256" key="3">
    <source>
        <dbReference type="ARBA" id="ARBA00013725"/>
    </source>
</evidence>
<dbReference type="InterPro" id="IPR036161">
    <property type="entry name" value="RPB6/omega-like_sf"/>
</dbReference>
<evidence type="ECO:0000256" key="5">
    <source>
        <dbReference type="ARBA" id="ARBA00022679"/>
    </source>
</evidence>
<keyword evidence="7 10" id="KW-0804">Transcription</keyword>
<evidence type="ECO:0000256" key="8">
    <source>
        <dbReference type="ARBA" id="ARBA00029924"/>
    </source>
</evidence>
<dbReference type="NCBIfam" id="TIGR00690">
    <property type="entry name" value="rpoZ"/>
    <property type="match status" value="1"/>
</dbReference>
<keyword evidence="6 10" id="KW-0548">Nucleotidyltransferase</keyword>
<evidence type="ECO:0000256" key="4">
    <source>
        <dbReference type="ARBA" id="ARBA00022478"/>
    </source>
</evidence>
<keyword evidence="13" id="KW-1185">Reference proteome</keyword>
<evidence type="ECO:0000256" key="10">
    <source>
        <dbReference type="HAMAP-Rule" id="MF_00366"/>
    </source>
</evidence>
<accession>A0A6L5Y722</accession>
<comment type="caution">
    <text evidence="12">The sequence shown here is derived from an EMBL/GenBank/DDBJ whole genome shotgun (WGS) entry which is preliminary data.</text>
</comment>
<dbReference type="EMBL" id="VUMZ01000004">
    <property type="protein sequence ID" value="MST51667.1"/>
    <property type="molecule type" value="Genomic_DNA"/>
</dbReference>
<comment type="function">
    <text evidence="10">Promotes RNA polymerase assembly. Latches the N- and C-terminal regions of the beta' subunit thereby facilitating its interaction with the beta and alpha subunits.</text>
</comment>
<dbReference type="PANTHER" id="PTHR34476">
    <property type="entry name" value="DNA-DIRECTED RNA POLYMERASE SUBUNIT OMEGA"/>
    <property type="match status" value="1"/>
</dbReference>
<evidence type="ECO:0000313" key="12">
    <source>
        <dbReference type="EMBL" id="MST51667.1"/>
    </source>
</evidence>
<proteinExistence type="inferred from homology"/>
<evidence type="ECO:0000256" key="9">
    <source>
        <dbReference type="ARBA" id="ARBA00048552"/>
    </source>
</evidence>
<protein>
    <recommendedName>
        <fullName evidence="3 10">DNA-directed RNA polymerase subunit omega</fullName>
        <shortName evidence="10">RNAP omega subunit</shortName>
        <ecNumber evidence="2 10">2.7.7.6</ecNumber>
    </recommendedName>
    <alternativeName>
        <fullName evidence="10">RNA polymerase omega subunit</fullName>
    </alternativeName>
    <alternativeName>
        <fullName evidence="8 10">Transcriptase subunit omega</fullName>
    </alternativeName>
</protein>
<name>A0A6L5Y722_9FIRM</name>
<evidence type="ECO:0000256" key="1">
    <source>
        <dbReference type="ARBA" id="ARBA00006711"/>
    </source>
</evidence>
<feature type="compositionally biased region" description="Acidic residues" evidence="11">
    <location>
        <begin position="67"/>
        <end position="79"/>
    </location>
</feature>
<dbReference type="SMART" id="SM01409">
    <property type="entry name" value="RNA_pol_Rpb6"/>
    <property type="match status" value="1"/>
</dbReference>
<dbReference type="RefSeq" id="WP_154574125.1">
    <property type="nucleotide sequence ID" value="NZ_JAXDTB010000030.1"/>
</dbReference>
<comment type="catalytic activity">
    <reaction evidence="9 10">
        <text>RNA(n) + a ribonucleoside 5'-triphosphate = RNA(n+1) + diphosphate</text>
        <dbReference type="Rhea" id="RHEA:21248"/>
        <dbReference type="Rhea" id="RHEA-COMP:14527"/>
        <dbReference type="Rhea" id="RHEA-COMP:17342"/>
        <dbReference type="ChEBI" id="CHEBI:33019"/>
        <dbReference type="ChEBI" id="CHEBI:61557"/>
        <dbReference type="ChEBI" id="CHEBI:140395"/>
        <dbReference type="EC" id="2.7.7.6"/>
    </reaction>
</comment>
<dbReference type="GeneID" id="303115922"/>
<evidence type="ECO:0000256" key="6">
    <source>
        <dbReference type="ARBA" id="ARBA00022695"/>
    </source>
</evidence>
<sequence>MLYPSINEIRKKADSRYTIAILAAKRARDLIDGKPALTEDAHCDRPVSIAAWEIAEDLITYVRDESASDEDFENPEDGAELQNTAPTENLSEEEPSVEGTVPEAEAQGEDM</sequence>
<dbReference type="PANTHER" id="PTHR34476:SF1">
    <property type="entry name" value="DNA-DIRECTED RNA POLYMERASE SUBUNIT OMEGA"/>
    <property type="match status" value="1"/>
</dbReference>
<dbReference type="InterPro" id="IPR006110">
    <property type="entry name" value="Pol_omega/Rpo6/RPB6"/>
</dbReference>